<dbReference type="EMBL" id="JANJYI010000008">
    <property type="protein sequence ID" value="KAK2637947.1"/>
    <property type="molecule type" value="Genomic_DNA"/>
</dbReference>
<evidence type="ECO:0000313" key="1">
    <source>
        <dbReference type="EMBL" id="KAK2637947.1"/>
    </source>
</evidence>
<accession>A0AAD9TLF4</accession>
<organism evidence="1 2">
    <name type="scientific">Dipteronia dyeriana</name>
    <dbReference type="NCBI Taxonomy" id="168575"/>
    <lineage>
        <taxon>Eukaryota</taxon>
        <taxon>Viridiplantae</taxon>
        <taxon>Streptophyta</taxon>
        <taxon>Embryophyta</taxon>
        <taxon>Tracheophyta</taxon>
        <taxon>Spermatophyta</taxon>
        <taxon>Magnoliopsida</taxon>
        <taxon>eudicotyledons</taxon>
        <taxon>Gunneridae</taxon>
        <taxon>Pentapetalae</taxon>
        <taxon>rosids</taxon>
        <taxon>malvids</taxon>
        <taxon>Sapindales</taxon>
        <taxon>Sapindaceae</taxon>
        <taxon>Hippocastanoideae</taxon>
        <taxon>Acereae</taxon>
        <taxon>Dipteronia</taxon>
    </lineage>
</organism>
<sequence>MQSIMKYCITCVRIALSAKQMHSTVHFGSFGSLLLEKLDFVHILLHRVWRVQSDQILFTDVTMKHEHIRQSALADLFFNSEKKVKGHPPNRPVYTMLITMFGQGGKFMEAAHYLVEMTEIRLILIFGCFDMVTDGLKSCEVHDLAKKIEQFGLVVQDDAFQ</sequence>
<dbReference type="Proteomes" id="UP001280121">
    <property type="component" value="Unassembled WGS sequence"/>
</dbReference>
<gene>
    <name evidence="1" type="ORF">Ddye_025742</name>
</gene>
<evidence type="ECO:0008006" key="3">
    <source>
        <dbReference type="Google" id="ProtNLM"/>
    </source>
</evidence>
<evidence type="ECO:0000313" key="2">
    <source>
        <dbReference type="Proteomes" id="UP001280121"/>
    </source>
</evidence>
<reference evidence="1" key="1">
    <citation type="journal article" date="2023" name="Plant J.">
        <title>Genome sequences and population genomics provide insights into the demographic history, inbreeding, and mutation load of two 'living fossil' tree species of Dipteronia.</title>
        <authorList>
            <person name="Feng Y."/>
            <person name="Comes H.P."/>
            <person name="Chen J."/>
            <person name="Zhu S."/>
            <person name="Lu R."/>
            <person name="Zhang X."/>
            <person name="Li P."/>
            <person name="Qiu J."/>
            <person name="Olsen K.M."/>
            <person name="Qiu Y."/>
        </authorList>
    </citation>
    <scope>NUCLEOTIDE SEQUENCE</scope>
    <source>
        <strain evidence="1">KIB01</strain>
    </source>
</reference>
<dbReference type="AlphaFoldDB" id="A0AAD9TLF4"/>
<proteinExistence type="predicted"/>
<name>A0AAD9TLF4_9ROSI</name>
<protein>
    <recommendedName>
        <fullName evidence="3">Pentatricopeptide repeat-containing protein</fullName>
    </recommendedName>
</protein>
<comment type="caution">
    <text evidence="1">The sequence shown here is derived from an EMBL/GenBank/DDBJ whole genome shotgun (WGS) entry which is preliminary data.</text>
</comment>
<keyword evidence="2" id="KW-1185">Reference proteome</keyword>